<dbReference type="SUPFAM" id="SSF52317">
    <property type="entry name" value="Class I glutamine amidotransferase-like"/>
    <property type="match status" value="1"/>
</dbReference>
<dbReference type="OrthoDB" id="92161at2759"/>
<dbReference type="GO" id="GO:0005634">
    <property type="term" value="C:nucleus"/>
    <property type="evidence" value="ECO:0007669"/>
    <property type="project" value="TreeGrafter"/>
</dbReference>
<keyword evidence="3" id="KW-1185">Reference proteome</keyword>
<dbReference type="PANTHER" id="PTHR42695">
    <property type="entry name" value="GLUTAMINE AMIDOTRANSFERASE YLR126C-RELATED"/>
    <property type="match status" value="1"/>
</dbReference>
<dbReference type="AlphaFoldDB" id="A0A9P9HIZ9"/>
<dbReference type="InterPro" id="IPR044992">
    <property type="entry name" value="ChyE-like"/>
</dbReference>
<dbReference type="EMBL" id="JAGTJS010000009">
    <property type="protein sequence ID" value="KAH7258484.1"/>
    <property type="molecule type" value="Genomic_DNA"/>
</dbReference>
<dbReference type="Proteomes" id="UP000736672">
    <property type="component" value="Unassembled WGS sequence"/>
</dbReference>
<dbReference type="GO" id="GO:0005829">
    <property type="term" value="C:cytosol"/>
    <property type="evidence" value="ECO:0007669"/>
    <property type="project" value="TreeGrafter"/>
</dbReference>
<evidence type="ECO:0000313" key="2">
    <source>
        <dbReference type="EMBL" id="KAH7258484.1"/>
    </source>
</evidence>
<protein>
    <submittedName>
        <fullName evidence="2">Class I glutamine amidotransferase-like protein</fullName>
    </submittedName>
</protein>
<dbReference type="InterPro" id="IPR029062">
    <property type="entry name" value="Class_I_gatase-like"/>
</dbReference>
<dbReference type="Gene3D" id="3.40.50.880">
    <property type="match status" value="1"/>
</dbReference>
<dbReference type="Pfam" id="PF00117">
    <property type="entry name" value="GATase"/>
    <property type="match status" value="1"/>
</dbReference>
<dbReference type="CDD" id="cd01741">
    <property type="entry name" value="GATase1_1"/>
    <property type="match status" value="1"/>
</dbReference>
<comment type="caution">
    <text evidence="2">The sequence shown here is derived from an EMBL/GenBank/DDBJ whole genome shotgun (WGS) entry which is preliminary data.</text>
</comment>
<proteinExistence type="predicted"/>
<feature type="non-terminal residue" evidence="2">
    <location>
        <position position="1"/>
    </location>
</feature>
<reference evidence="2" key="1">
    <citation type="journal article" date="2021" name="Nat. Commun.">
        <title>Genetic determinants of endophytism in the Arabidopsis root mycobiome.</title>
        <authorList>
            <person name="Mesny F."/>
            <person name="Miyauchi S."/>
            <person name="Thiergart T."/>
            <person name="Pickel B."/>
            <person name="Atanasova L."/>
            <person name="Karlsson M."/>
            <person name="Huettel B."/>
            <person name="Barry K.W."/>
            <person name="Haridas S."/>
            <person name="Chen C."/>
            <person name="Bauer D."/>
            <person name="Andreopoulos W."/>
            <person name="Pangilinan J."/>
            <person name="LaButti K."/>
            <person name="Riley R."/>
            <person name="Lipzen A."/>
            <person name="Clum A."/>
            <person name="Drula E."/>
            <person name="Henrissat B."/>
            <person name="Kohler A."/>
            <person name="Grigoriev I.V."/>
            <person name="Martin F.M."/>
            <person name="Hacquard S."/>
        </authorList>
    </citation>
    <scope>NUCLEOTIDE SEQUENCE</scope>
    <source>
        <strain evidence="2">FSSC 5 MPI-SDFR-AT-0091</strain>
    </source>
</reference>
<accession>A0A9P9HIZ9</accession>
<dbReference type="PROSITE" id="PS51273">
    <property type="entry name" value="GATASE_TYPE_1"/>
    <property type="match status" value="1"/>
</dbReference>
<dbReference type="InterPro" id="IPR017926">
    <property type="entry name" value="GATASE"/>
</dbReference>
<feature type="domain" description="Glutamine amidotransferase" evidence="1">
    <location>
        <begin position="43"/>
        <end position="194"/>
    </location>
</feature>
<sequence>MTSSHQILVLEFEEPPDVIREEHGTHGDLLVRFVFGDVKASPQVEIKKHQVLASHEYPPLSEISAIMITGSKYSAVENDPWVPSLLDYVKQAYKAEIPIAGFCYGHQIIARALGGQVTLSPGGYELGVQEVIPSSRGAEILGAETLNIPQFHRDCVSSLPPNIHNLASSALCEVQVMYQKGRVLGYQGHPEFNPYVTRCLADLLLEQGAISQELFDSQVK</sequence>
<gene>
    <name evidence="2" type="ORF">B0J15DRAFT_525732</name>
</gene>
<name>A0A9P9HIZ9_FUSSL</name>
<organism evidence="2 3">
    <name type="scientific">Fusarium solani</name>
    <name type="common">Filamentous fungus</name>
    <dbReference type="NCBI Taxonomy" id="169388"/>
    <lineage>
        <taxon>Eukaryota</taxon>
        <taxon>Fungi</taxon>
        <taxon>Dikarya</taxon>
        <taxon>Ascomycota</taxon>
        <taxon>Pezizomycotina</taxon>
        <taxon>Sordariomycetes</taxon>
        <taxon>Hypocreomycetidae</taxon>
        <taxon>Hypocreales</taxon>
        <taxon>Nectriaceae</taxon>
        <taxon>Fusarium</taxon>
        <taxon>Fusarium solani species complex</taxon>
    </lineage>
</organism>
<keyword evidence="2" id="KW-0315">Glutamine amidotransferase</keyword>
<dbReference type="PANTHER" id="PTHR42695:SF5">
    <property type="entry name" value="GLUTAMINE AMIDOTRANSFERASE YLR126C-RELATED"/>
    <property type="match status" value="1"/>
</dbReference>
<evidence type="ECO:0000313" key="3">
    <source>
        <dbReference type="Proteomes" id="UP000736672"/>
    </source>
</evidence>
<evidence type="ECO:0000259" key="1">
    <source>
        <dbReference type="Pfam" id="PF00117"/>
    </source>
</evidence>